<evidence type="ECO:0000256" key="2">
    <source>
        <dbReference type="SAM" id="Phobius"/>
    </source>
</evidence>
<dbReference type="AlphaFoldDB" id="A0A9D1PVH5"/>
<accession>A0A9D1PVH5</accession>
<evidence type="ECO:0000313" key="3">
    <source>
        <dbReference type="EMBL" id="HIW00355.1"/>
    </source>
</evidence>
<feature type="transmembrane region" description="Helical" evidence="2">
    <location>
        <begin position="95"/>
        <end position="116"/>
    </location>
</feature>
<keyword evidence="2" id="KW-1133">Transmembrane helix</keyword>
<keyword evidence="2" id="KW-0472">Membrane</keyword>
<proteinExistence type="predicted"/>
<reference evidence="3" key="1">
    <citation type="journal article" date="2021" name="PeerJ">
        <title>Extensive microbial diversity within the chicken gut microbiome revealed by metagenomics and culture.</title>
        <authorList>
            <person name="Gilroy R."/>
            <person name="Ravi A."/>
            <person name="Getino M."/>
            <person name="Pursley I."/>
            <person name="Horton D.L."/>
            <person name="Alikhan N.F."/>
            <person name="Baker D."/>
            <person name="Gharbi K."/>
            <person name="Hall N."/>
            <person name="Watson M."/>
            <person name="Adriaenssens E.M."/>
            <person name="Foster-Nyarko E."/>
            <person name="Jarju S."/>
            <person name="Secka A."/>
            <person name="Antonio M."/>
            <person name="Oren A."/>
            <person name="Chaudhuri R.R."/>
            <person name="La Ragione R."/>
            <person name="Hildebrand F."/>
            <person name="Pallen M.J."/>
        </authorList>
    </citation>
    <scope>NUCLEOTIDE SEQUENCE</scope>
    <source>
        <strain evidence="3">ChiHecec2B26-446</strain>
    </source>
</reference>
<evidence type="ECO:0000313" key="4">
    <source>
        <dbReference type="Proteomes" id="UP000886752"/>
    </source>
</evidence>
<dbReference type="Proteomes" id="UP000886752">
    <property type="component" value="Unassembled WGS sequence"/>
</dbReference>
<comment type="caution">
    <text evidence="3">The sequence shown here is derived from an EMBL/GenBank/DDBJ whole genome shotgun (WGS) entry which is preliminary data.</text>
</comment>
<gene>
    <name evidence="3" type="ORF">H9894_04120</name>
</gene>
<reference evidence="3" key="2">
    <citation type="submission" date="2021-04" db="EMBL/GenBank/DDBJ databases">
        <authorList>
            <person name="Gilroy R."/>
        </authorList>
    </citation>
    <scope>NUCLEOTIDE SEQUENCE</scope>
    <source>
        <strain evidence="3">ChiHecec2B26-446</strain>
    </source>
</reference>
<dbReference type="EMBL" id="DXHV01000044">
    <property type="protein sequence ID" value="HIW00355.1"/>
    <property type="molecule type" value="Genomic_DNA"/>
</dbReference>
<protein>
    <submittedName>
        <fullName evidence="3">Uncharacterized protein</fullName>
    </submittedName>
</protein>
<feature type="region of interest" description="Disordered" evidence="1">
    <location>
        <begin position="1"/>
        <end position="52"/>
    </location>
</feature>
<name>A0A9D1PVH5_9BACT</name>
<feature type="transmembrane region" description="Helical" evidence="2">
    <location>
        <begin position="65"/>
        <end position="83"/>
    </location>
</feature>
<keyword evidence="2" id="KW-0812">Transmembrane</keyword>
<organism evidence="3 4">
    <name type="scientific">Candidatus Desulfovibrio intestinipullorum</name>
    <dbReference type="NCBI Taxonomy" id="2838536"/>
    <lineage>
        <taxon>Bacteria</taxon>
        <taxon>Pseudomonadati</taxon>
        <taxon>Thermodesulfobacteriota</taxon>
        <taxon>Desulfovibrionia</taxon>
        <taxon>Desulfovibrionales</taxon>
        <taxon>Desulfovibrionaceae</taxon>
        <taxon>Desulfovibrio</taxon>
    </lineage>
</organism>
<evidence type="ECO:0000256" key="1">
    <source>
        <dbReference type="SAM" id="MobiDB-lite"/>
    </source>
</evidence>
<sequence length="236" mass="25660">MKKEDATVPAEPAQPTEKAEKAAPAESPDQAEQAGQAVSGEQTDAEREKEREQERERFLDKVEKFALVLFVGLPCAIFLFLLGMETMYAAEHSGWQEALAFFLSAWGVVTLLGLAVERIASLLWTTLRLHTVFSVRGQKIASSICVALAQAALLYEAMDLCQELDVLGLLCESPRDEDLPNALGLAETIITSLGILTFVSLCRGACKVAVCKIFYGWTGRKGQEGLTHRGVSAPLS</sequence>